<dbReference type="PANTHER" id="PTHR47799">
    <property type="entry name" value="OMEGA-AMIDASE YAFV"/>
    <property type="match status" value="1"/>
</dbReference>
<gene>
    <name evidence="7" type="ORF">E3W66_03735</name>
</gene>
<evidence type="ECO:0000313" key="7">
    <source>
        <dbReference type="EMBL" id="TFH69056.1"/>
    </source>
</evidence>
<proteinExistence type="inferred from homology"/>
<comment type="catalytic activity">
    <reaction evidence="4">
        <text>a monoamide of a dicarboxylate + H2O = a dicarboxylate + NH4(+)</text>
        <dbReference type="Rhea" id="RHEA:11716"/>
        <dbReference type="ChEBI" id="CHEBI:15377"/>
        <dbReference type="ChEBI" id="CHEBI:28938"/>
        <dbReference type="ChEBI" id="CHEBI:28965"/>
        <dbReference type="ChEBI" id="CHEBI:77450"/>
        <dbReference type="EC" id="3.5.1.3"/>
    </reaction>
</comment>
<dbReference type="AlphaFoldDB" id="A0A4Y8UJS5"/>
<evidence type="ECO:0000256" key="1">
    <source>
        <dbReference type="ARBA" id="ARBA00010613"/>
    </source>
</evidence>
<dbReference type="GO" id="GO:0106008">
    <property type="term" value="F:2-oxoglutaramate amidase activity"/>
    <property type="evidence" value="ECO:0007669"/>
    <property type="project" value="TreeGrafter"/>
</dbReference>
<sequence>MPDQPLTVALVQTAMLWQQPAANRDKITALLEALDQPVDLVVLPEMFTAGFGGDPGRHAEPDNGVTLQWMTAQARQLDAAICGSYAVVTAAGTVNRLQWVEPDGKRGHYDKRHLFRMAGEQLRYTAGVERPVFNWRSWRILPQICYDLRFPVWQRNCDDYDLMVVAANWPAARGHHWRLLAQARAVENLACVAAVNRVGVDGQQLDYAGDSLLIDSRGELLVDMHRRDEVAVGRLCHLQLQRYRDSFAAHLDADRFALLDL</sequence>
<comment type="similarity">
    <text evidence="1">Belongs to the carbon-nitrogen hydrolase superfamily. NIT1/NIT2 family.</text>
</comment>
<dbReference type="InterPro" id="IPR003010">
    <property type="entry name" value="C-N_Hydrolase"/>
</dbReference>
<feature type="domain" description="CN hydrolase" evidence="6">
    <location>
        <begin position="6"/>
        <end position="240"/>
    </location>
</feature>
<protein>
    <recommendedName>
        <fullName evidence="5">Omega-amidase YafV</fullName>
        <ecNumber evidence="3">3.5.1.3</ecNumber>
    </recommendedName>
</protein>
<evidence type="ECO:0000313" key="8">
    <source>
        <dbReference type="Proteomes" id="UP000298133"/>
    </source>
</evidence>
<dbReference type="Pfam" id="PF00795">
    <property type="entry name" value="CN_hydrolase"/>
    <property type="match status" value="1"/>
</dbReference>
<keyword evidence="2 7" id="KW-0378">Hydrolase</keyword>
<evidence type="ECO:0000259" key="6">
    <source>
        <dbReference type="PROSITE" id="PS50263"/>
    </source>
</evidence>
<dbReference type="InterPro" id="IPR036526">
    <property type="entry name" value="C-N_Hydrolase_sf"/>
</dbReference>
<dbReference type="FunFam" id="3.60.110.10:FF:000004">
    <property type="entry name" value="Carbon-nitrogen hydrolase"/>
    <property type="match status" value="1"/>
</dbReference>
<dbReference type="OrthoDB" id="9811121at2"/>
<dbReference type="Proteomes" id="UP000298133">
    <property type="component" value="Unassembled WGS sequence"/>
</dbReference>
<dbReference type="InterPro" id="IPR052737">
    <property type="entry name" value="Omega-amidase_YafV"/>
</dbReference>
<name>A0A4Y8UJS5_9GAMM</name>
<keyword evidence="8" id="KW-1185">Reference proteome</keyword>
<dbReference type="SUPFAM" id="SSF56317">
    <property type="entry name" value="Carbon-nitrogen hydrolase"/>
    <property type="match status" value="1"/>
</dbReference>
<dbReference type="NCBIfam" id="NF007757">
    <property type="entry name" value="PRK10438.1"/>
    <property type="match status" value="1"/>
</dbReference>
<comment type="caution">
    <text evidence="7">The sequence shown here is derived from an EMBL/GenBank/DDBJ whole genome shotgun (WGS) entry which is preliminary data.</text>
</comment>
<evidence type="ECO:0000256" key="5">
    <source>
        <dbReference type="ARBA" id="ARBA00072139"/>
    </source>
</evidence>
<reference evidence="7 8" key="1">
    <citation type="submission" date="2019-03" db="EMBL/GenBank/DDBJ databases">
        <title>Draft genome of Gammaproteobacteria bacterium LSUCC0057, a member of the SAR92 clade.</title>
        <authorList>
            <person name="Lanclos V.C."/>
            <person name="Doiron C."/>
            <person name="Henson M.W."/>
            <person name="Thrash J.C."/>
        </authorList>
    </citation>
    <scope>NUCLEOTIDE SEQUENCE [LARGE SCALE GENOMIC DNA]</scope>
    <source>
        <strain evidence="7 8">LSUCC0057</strain>
    </source>
</reference>
<dbReference type="EC" id="3.5.1.3" evidence="3"/>
<dbReference type="PROSITE" id="PS50263">
    <property type="entry name" value="CN_HYDROLASE"/>
    <property type="match status" value="1"/>
</dbReference>
<dbReference type="GO" id="GO:0050152">
    <property type="term" value="F:omega-amidase activity"/>
    <property type="evidence" value="ECO:0007669"/>
    <property type="project" value="UniProtKB-EC"/>
</dbReference>
<evidence type="ECO:0000256" key="4">
    <source>
        <dbReference type="ARBA" id="ARBA00052904"/>
    </source>
</evidence>
<dbReference type="InterPro" id="IPR001110">
    <property type="entry name" value="UPF0012_CS"/>
</dbReference>
<dbReference type="EMBL" id="SPIA01000001">
    <property type="protein sequence ID" value="TFH69056.1"/>
    <property type="molecule type" value="Genomic_DNA"/>
</dbReference>
<dbReference type="Gene3D" id="3.60.110.10">
    <property type="entry name" value="Carbon-nitrogen hydrolase"/>
    <property type="match status" value="1"/>
</dbReference>
<evidence type="ECO:0000256" key="3">
    <source>
        <dbReference type="ARBA" id="ARBA00039118"/>
    </source>
</evidence>
<dbReference type="PANTHER" id="PTHR47799:SF1">
    <property type="entry name" value="OMEGA-AMIDASE YAFV"/>
    <property type="match status" value="1"/>
</dbReference>
<dbReference type="PROSITE" id="PS01227">
    <property type="entry name" value="UPF0012"/>
    <property type="match status" value="1"/>
</dbReference>
<evidence type="ECO:0000256" key="2">
    <source>
        <dbReference type="ARBA" id="ARBA00022801"/>
    </source>
</evidence>
<organism evidence="7 8">
    <name type="scientific">Gammaproteobacteria bacterium LSUCC0057</name>
    <dbReference type="NCBI Taxonomy" id="2559237"/>
    <lineage>
        <taxon>Bacteria</taxon>
        <taxon>Pseudomonadati</taxon>
        <taxon>Pseudomonadota</taxon>
        <taxon>Gammaproteobacteria</taxon>
        <taxon>Cellvibrionales</taxon>
        <taxon>Porticoccaceae</taxon>
        <taxon>SAR92 clade</taxon>
    </lineage>
</organism>
<accession>A0A4Y8UJS5</accession>